<dbReference type="InterPro" id="IPR036188">
    <property type="entry name" value="FAD/NAD-bd_sf"/>
</dbReference>
<proteinExistence type="inferred from homology"/>
<comment type="similarity">
    <text evidence="2">Belongs to the DadA oxidoreductase family.</text>
</comment>
<dbReference type="InterPro" id="IPR006076">
    <property type="entry name" value="FAD-dep_OxRdtase"/>
</dbReference>
<evidence type="ECO:0000313" key="7">
    <source>
        <dbReference type="Proteomes" id="UP000198734"/>
    </source>
</evidence>
<dbReference type="GO" id="GO:0005737">
    <property type="term" value="C:cytoplasm"/>
    <property type="evidence" value="ECO:0007669"/>
    <property type="project" value="TreeGrafter"/>
</dbReference>
<keyword evidence="4" id="KW-0560">Oxidoreductase</keyword>
<dbReference type="EMBL" id="FOXU01000008">
    <property type="protein sequence ID" value="SFQ69959.1"/>
    <property type="molecule type" value="Genomic_DNA"/>
</dbReference>
<dbReference type="Pfam" id="PF01266">
    <property type="entry name" value="DAO"/>
    <property type="match status" value="1"/>
</dbReference>
<dbReference type="PANTHER" id="PTHR13847">
    <property type="entry name" value="SARCOSINE DEHYDROGENASE-RELATED"/>
    <property type="match status" value="1"/>
</dbReference>
<keyword evidence="3" id="KW-0285">Flavoprotein</keyword>
<dbReference type="STRING" id="126156.SAMN05421670_3484"/>
<dbReference type="RefSeq" id="WP_093538202.1">
    <property type="nucleotide sequence ID" value="NZ_FOXU01000008.1"/>
</dbReference>
<comment type="cofactor">
    <cofactor evidence="1">
        <name>FAD</name>
        <dbReference type="ChEBI" id="CHEBI:57692"/>
    </cofactor>
</comment>
<evidence type="ECO:0000256" key="2">
    <source>
        <dbReference type="ARBA" id="ARBA00009410"/>
    </source>
</evidence>
<gene>
    <name evidence="6" type="ORF">SAMN05421670_3484</name>
</gene>
<keyword evidence="7" id="KW-1185">Reference proteome</keyword>
<accession>A0A1I6AMT3</accession>
<sequence>MSSYIIVGGGILGASTAYHLAKRDVKVTLIDRHDKGQASAAAAGIICPWISQRRNKKWYALVKNGASYYKQLVEELESLGESSTGYKRVGAIALQNDPKKLQKMLERALEKRIDAPEIGELKILSPEETKVRFPLISEDFTSLYVEGAARVDGSAMRDALINAAKKLGAVVINGDATFSDGVLLVNGHSMEADAIVLTAGAWGNELPQELGVDMKVSFQKAQIMHFQVNELETGEWPVVLPPTNQYLLTFDNGKVVAGSTYEENTGYDTSVTEAGKNELIESAVSIASSLRSAEISEVRVGFRPYTPEFLPVIGKLPGYESIYFSNGLGASGLTAGPFVGSELARLILGEKTILDLTDYAPM</sequence>
<evidence type="ECO:0000256" key="3">
    <source>
        <dbReference type="ARBA" id="ARBA00022630"/>
    </source>
</evidence>
<evidence type="ECO:0000313" key="6">
    <source>
        <dbReference type="EMBL" id="SFQ69959.1"/>
    </source>
</evidence>
<dbReference type="AlphaFoldDB" id="A0A1I6AMT3"/>
<evidence type="ECO:0000259" key="5">
    <source>
        <dbReference type="Pfam" id="PF01266"/>
    </source>
</evidence>
<dbReference type="GO" id="GO:0016491">
    <property type="term" value="F:oxidoreductase activity"/>
    <property type="evidence" value="ECO:0007669"/>
    <property type="project" value="UniProtKB-KW"/>
</dbReference>
<dbReference type="Proteomes" id="UP000198734">
    <property type="component" value="Unassembled WGS sequence"/>
</dbReference>
<protein>
    <submittedName>
        <fullName evidence="6">D-amino-acid dehydrogenase</fullName>
    </submittedName>
</protein>
<evidence type="ECO:0000256" key="4">
    <source>
        <dbReference type="ARBA" id="ARBA00023002"/>
    </source>
</evidence>
<evidence type="ECO:0000256" key="1">
    <source>
        <dbReference type="ARBA" id="ARBA00001974"/>
    </source>
</evidence>
<dbReference type="OrthoDB" id="9805337at2"/>
<dbReference type="SUPFAM" id="SSF51905">
    <property type="entry name" value="FAD/NAD(P)-binding domain"/>
    <property type="match status" value="1"/>
</dbReference>
<organism evidence="6 7">
    <name type="scientific">Psychrobacillus psychrotolerans</name>
    <dbReference type="NCBI Taxonomy" id="126156"/>
    <lineage>
        <taxon>Bacteria</taxon>
        <taxon>Bacillati</taxon>
        <taxon>Bacillota</taxon>
        <taxon>Bacilli</taxon>
        <taxon>Bacillales</taxon>
        <taxon>Bacillaceae</taxon>
        <taxon>Psychrobacillus</taxon>
    </lineage>
</organism>
<dbReference type="PANTHER" id="PTHR13847:SF286">
    <property type="entry name" value="D-AMINO ACID DEHYDROGENASE"/>
    <property type="match status" value="1"/>
</dbReference>
<reference evidence="7" key="1">
    <citation type="submission" date="2016-10" db="EMBL/GenBank/DDBJ databases">
        <authorList>
            <person name="Varghese N."/>
            <person name="Submissions S."/>
        </authorList>
    </citation>
    <scope>NUCLEOTIDE SEQUENCE [LARGE SCALE GENOMIC DNA]</scope>
    <source>
        <strain evidence="7">DSM 11706</strain>
    </source>
</reference>
<dbReference type="SUPFAM" id="SSF54373">
    <property type="entry name" value="FAD-linked reductases, C-terminal domain"/>
    <property type="match status" value="1"/>
</dbReference>
<name>A0A1I6AMT3_9BACI</name>
<dbReference type="Gene3D" id="3.50.50.60">
    <property type="entry name" value="FAD/NAD(P)-binding domain"/>
    <property type="match status" value="1"/>
</dbReference>
<feature type="domain" description="FAD dependent oxidoreductase" evidence="5">
    <location>
        <begin position="4"/>
        <end position="346"/>
    </location>
</feature>
<dbReference type="Gene3D" id="3.30.9.10">
    <property type="entry name" value="D-Amino Acid Oxidase, subunit A, domain 2"/>
    <property type="match status" value="1"/>
</dbReference>